<reference evidence="1" key="1">
    <citation type="submission" date="2007-06" db="EMBL/GenBank/DDBJ databases">
        <title>Full length cDNA sequences from Sitka Spruce (Picea sitchensis).</title>
        <authorList>
            <person name="Ralph S.G."/>
            <person name="Chun H.E."/>
            <person name="Liao N."/>
            <person name="Ali J."/>
            <person name="Reid K."/>
            <person name="Kolosova N."/>
            <person name="Cooper N."/>
            <person name="Cullis C."/>
            <person name="Jancsik S."/>
            <person name="Moore R."/>
            <person name="Mayo M."/>
            <person name="Wagner S."/>
            <person name="Holt R.A."/>
            <person name="Jones S.J.M."/>
            <person name="Marra M.A."/>
            <person name="Ritland C.E."/>
            <person name="Ritland K."/>
            <person name="Bohlmann J."/>
        </authorList>
    </citation>
    <scope>NUCLEOTIDE SEQUENCE</scope>
    <source>
        <tissue evidence="1">Bark</tissue>
    </source>
</reference>
<name>B8LRG1_PICSI</name>
<dbReference type="AlphaFoldDB" id="B8LRG1"/>
<evidence type="ECO:0000313" key="1">
    <source>
        <dbReference type="EMBL" id="ABR18241.1"/>
    </source>
</evidence>
<proteinExistence type="evidence at transcript level"/>
<sequence>MALNTESLYARRVSQTYVVSRSWSDSSMDFVRLLDATEDDAYYFGYRFRGNHNSLARQAFLRSYQFCIEETLKDKLKRSIRRLSEESFEEIVKQAARNLKRAAKAIMDHHNHKLLARKMKQHMNLWPGACFRPPFSSDKHVDKRHVLSFS</sequence>
<accession>B8LRG1</accession>
<protein>
    <submittedName>
        <fullName evidence="1">Uncharacterized protein</fullName>
    </submittedName>
</protein>
<organism evidence="1">
    <name type="scientific">Picea sitchensis</name>
    <name type="common">Sitka spruce</name>
    <name type="synonym">Pinus sitchensis</name>
    <dbReference type="NCBI Taxonomy" id="3332"/>
    <lineage>
        <taxon>Eukaryota</taxon>
        <taxon>Viridiplantae</taxon>
        <taxon>Streptophyta</taxon>
        <taxon>Embryophyta</taxon>
        <taxon>Tracheophyta</taxon>
        <taxon>Spermatophyta</taxon>
        <taxon>Pinopsida</taxon>
        <taxon>Pinidae</taxon>
        <taxon>Conifers I</taxon>
        <taxon>Pinales</taxon>
        <taxon>Pinaceae</taxon>
        <taxon>Picea</taxon>
    </lineage>
</organism>
<dbReference type="EMBL" id="EF678488">
    <property type="protein sequence ID" value="ABR18241.1"/>
    <property type="molecule type" value="mRNA"/>
</dbReference>